<dbReference type="InterPro" id="IPR036188">
    <property type="entry name" value="FAD/NAD-bd_sf"/>
</dbReference>
<dbReference type="Gene3D" id="3.50.50.60">
    <property type="entry name" value="FAD/NAD(P)-binding domain"/>
    <property type="match status" value="1"/>
</dbReference>
<name>A0ABY8W8Q9_9ACTN</name>
<evidence type="ECO:0000256" key="1">
    <source>
        <dbReference type="ARBA" id="ARBA00001974"/>
    </source>
</evidence>
<dbReference type="EMBL" id="CP126980">
    <property type="protein sequence ID" value="WIM92818.1"/>
    <property type="molecule type" value="Genomic_DNA"/>
</dbReference>
<dbReference type="InterPro" id="IPR000172">
    <property type="entry name" value="GMC_OxRdtase_N"/>
</dbReference>
<gene>
    <name evidence="6" type="ORF">ACTOB_004776</name>
</gene>
<keyword evidence="4" id="KW-0274">FAD</keyword>
<comment type="similarity">
    <text evidence="2">Belongs to the GMC oxidoreductase family.</text>
</comment>
<sequence length="527" mass="56175">MSDSYADYVVVGAGSAGCAVASRLSERGDRSVLLLEAGGWDTREEIHRVDLPSTTALWTADWAPTIDWGYRTEPEAALAGRRIPVARGRVVGGCSSINALMWVVGHPSDYDGWAADGCPGWSYEEVLPVLRRAEDYAGGDPRYRGTGGPIQVRRHDRLTGVSEAFVAATQELGYQPERDYNAGDQTGFGFHYQVTRDAAGRRSSAATGYLHPVLNRPNLTVQVGAQVTRMVVTGGRVSAVEYVRHGRPARVEVGGEVVLSAGAFETPKLLMLSGIGPAGHLAGHGIRCLVDLPEVGRNLQDHLFVPVCFQSRREHPPAELVSEAGLFVRTPAADRSGAPDLQFAFGSAKFLADGAPAGLWEGPGFTFAPVGLKPTSRGTVELAGTDPAVPATVRANYLSTDHDRQVLVEGVRLARELANTAAFADFRGPELGPGPEVTAAADLRDFLARAATTLWHPVGTCRMGGPDESVVDPRLRVHGVRGLRVADASVMPSIVAGNTNAATIMIGERAAEFIRQESVGYLQEVAR</sequence>
<accession>A0ABY8W8Q9</accession>
<dbReference type="PANTHER" id="PTHR11552">
    <property type="entry name" value="GLUCOSE-METHANOL-CHOLINE GMC OXIDOREDUCTASE"/>
    <property type="match status" value="1"/>
</dbReference>
<dbReference type="RefSeq" id="WP_284914025.1">
    <property type="nucleotide sequence ID" value="NZ_CP126980.1"/>
</dbReference>
<dbReference type="SUPFAM" id="SSF51905">
    <property type="entry name" value="FAD/NAD(P)-binding domain"/>
    <property type="match status" value="1"/>
</dbReference>
<dbReference type="InterPro" id="IPR012132">
    <property type="entry name" value="GMC_OxRdtase"/>
</dbReference>
<dbReference type="Gene3D" id="3.30.560.10">
    <property type="entry name" value="Glucose Oxidase, domain 3"/>
    <property type="match status" value="1"/>
</dbReference>
<evidence type="ECO:0000256" key="4">
    <source>
        <dbReference type="ARBA" id="ARBA00022827"/>
    </source>
</evidence>
<dbReference type="InterPro" id="IPR007867">
    <property type="entry name" value="GMC_OxRtase_C"/>
</dbReference>
<evidence type="ECO:0000256" key="2">
    <source>
        <dbReference type="ARBA" id="ARBA00010790"/>
    </source>
</evidence>
<dbReference type="Pfam" id="PF00732">
    <property type="entry name" value="GMC_oxred_N"/>
    <property type="match status" value="1"/>
</dbReference>
<dbReference type="PROSITE" id="PS00624">
    <property type="entry name" value="GMC_OXRED_2"/>
    <property type="match status" value="1"/>
</dbReference>
<feature type="domain" description="Glucose-methanol-choline oxidoreductase N-terminal" evidence="5">
    <location>
        <begin position="262"/>
        <end position="276"/>
    </location>
</feature>
<proteinExistence type="inferred from homology"/>
<keyword evidence="3" id="KW-0285">Flavoprotein</keyword>
<evidence type="ECO:0000259" key="5">
    <source>
        <dbReference type="PROSITE" id="PS00624"/>
    </source>
</evidence>
<dbReference type="Pfam" id="PF05199">
    <property type="entry name" value="GMC_oxred_C"/>
    <property type="match status" value="1"/>
</dbReference>
<evidence type="ECO:0000256" key="3">
    <source>
        <dbReference type="ARBA" id="ARBA00022630"/>
    </source>
</evidence>
<keyword evidence="7" id="KW-1185">Reference proteome</keyword>
<protein>
    <submittedName>
        <fullName evidence="6">GMC family oxidoreductase N-terminal domain-containing protein</fullName>
    </submittedName>
</protein>
<dbReference type="PANTHER" id="PTHR11552:SF147">
    <property type="entry name" value="CHOLINE DEHYDROGENASE, MITOCHONDRIAL"/>
    <property type="match status" value="1"/>
</dbReference>
<organism evidence="6 7">
    <name type="scientific">Actinoplanes oblitus</name>
    <dbReference type="NCBI Taxonomy" id="3040509"/>
    <lineage>
        <taxon>Bacteria</taxon>
        <taxon>Bacillati</taxon>
        <taxon>Actinomycetota</taxon>
        <taxon>Actinomycetes</taxon>
        <taxon>Micromonosporales</taxon>
        <taxon>Micromonosporaceae</taxon>
        <taxon>Actinoplanes</taxon>
    </lineage>
</organism>
<dbReference type="SUPFAM" id="SSF54373">
    <property type="entry name" value="FAD-linked reductases, C-terminal domain"/>
    <property type="match status" value="1"/>
</dbReference>
<evidence type="ECO:0000313" key="6">
    <source>
        <dbReference type="EMBL" id="WIM92818.1"/>
    </source>
</evidence>
<dbReference type="Proteomes" id="UP001240150">
    <property type="component" value="Chromosome"/>
</dbReference>
<evidence type="ECO:0000313" key="7">
    <source>
        <dbReference type="Proteomes" id="UP001240150"/>
    </source>
</evidence>
<reference evidence="6 7" key="1">
    <citation type="submission" date="2023-06" db="EMBL/GenBank/DDBJ databases">
        <authorList>
            <person name="Yushchuk O."/>
            <person name="Binda E."/>
            <person name="Ruckert-Reed C."/>
            <person name="Fedorenko V."/>
            <person name="Kalinowski J."/>
            <person name="Marinelli F."/>
        </authorList>
    </citation>
    <scope>NUCLEOTIDE SEQUENCE [LARGE SCALE GENOMIC DNA]</scope>
    <source>
        <strain evidence="6 7">NRRL 3884</strain>
    </source>
</reference>
<comment type="cofactor">
    <cofactor evidence="1">
        <name>FAD</name>
        <dbReference type="ChEBI" id="CHEBI:57692"/>
    </cofactor>
</comment>
<dbReference type="PIRSF" id="PIRSF000137">
    <property type="entry name" value="Alcohol_oxidase"/>
    <property type="match status" value="1"/>
</dbReference>